<proteinExistence type="predicted"/>
<gene>
    <name evidence="1" type="ORF">A0J61_11417</name>
</gene>
<protein>
    <submittedName>
        <fullName evidence="1">Uncharacterized protein</fullName>
    </submittedName>
</protein>
<sequence>SLSHIFPVAKEIEGKCVLSYLNSQEKEAFQIYSSDSFAEDVDEVSDEAVLFCHKSSKSKIGTLKFKNKYDDIVFELCSQLSNNRASAASNSEAAFINRNLMPLINKLLVDDEPASTTHAMMDSPCVQGVKPDFALSTKTRKRNIFLFFIEVKRNEIDSKYQAESDFVKLMKQMKFAVDQQLKIGVKSPISFGLLCEGFSCEFFTMKLAVEGIYLPVLTRQFSLVQNVGDLVHVPAIVETFGLVKEELQKLKEKISKATTADRKQQKELMKSSFKTHFKK</sequence>
<organism evidence="1 2">
    <name type="scientific">Choanephora cucurbitarum</name>
    <dbReference type="NCBI Taxonomy" id="101091"/>
    <lineage>
        <taxon>Eukaryota</taxon>
        <taxon>Fungi</taxon>
        <taxon>Fungi incertae sedis</taxon>
        <taxon>Mucoromycota</taxon>
        <taxon>Mucoromycotina</taxon>
        <taxon>Mucoromycetes</taxon>
        <taxon>Mucorales</taxon>
        <taxon>Mucorineae</taxon>
        <taxon>Choanephoraceae</taxon>
        <taxon>Choanephoroideae</taxon>
        <taxon>Choanephora</taxon>
    </lineage>
</organism>
<name>A0A1C7MZH3_9FUNG</name>
<comment type="caution">
    <text evidence="1">The sequence shown here is derived from an EMBL/GenBank/DDBJ whole genome shotgun (WGS) entry which is preliminary data.</text>
</comment>
<dbReference type="OrthoDB" id="2281761at2759"/>
<dbReference type="InParanoid" id="A0A1C7MZH3"/>
<dbReference type="EMBL" id="LUGH01002011">
    <property type="protein sequence ID" value="OBZ80534.1"/>
    <property type="molecule type" value="Genomic_DNA"/>
</dbReference>
<accession>A0A1C7MZH3</accession>
<dbReference type="Proteomes" id="UP000093000">
    <property type="component" value="Unassembled WGS sequence"/>
</dbReference>
<feature type="non-terminal residue" evidence="1">
    <location>
        <position position="1"/>
    </location>
</feature>
<evidence type="ECO:0000313" key="2">
    <source>
        <dbReference type="Proteomes" id="UP000093000"/>
    </source>
</evidence>
<evidence type="ECO:0000313" key="1">
    <source>
        <dbReference type="EMBL" id="OBZ80534.1"/>
    </source>
</evidence>
<reference evidence="1 2" key="1">
    <citation type="submission" date="2016-03" db="EMBL/GenBank/DDBJ databases">
        <title>Choanephora cucurbitarum.</title>
        <authorList>
            <person name="Min B."/>
            <person name="Park H."/>
            <person name="Park J.-H."/>
            <person name="Shin H.-D."/>
            <person name="Choi I.-G."/>
        </authorList>
    </citation>
    <scope>NUCLEOTIDE SEQUENCE [LARGE SCALE GENOMIC DNA]</scope>
    <source>
        <strain evidence="1 2">KUS-F28377</strain>
    </source>
</reference>
<dbReference type="AlphaFoldDB" id="A0A1C7MZH3"/>
<keyword evidence="2" id="KW-1185">Reference proteome</keyword>